<feature type="region of interest" description="Disordered" evidence="1">
    <location>
        <begin position="629"/>
        <end position="694"/>
    </location>
</feature>
<dbReference type="EMBL" id="KB201304">
    <property type="protein sequence ID" value="ESO97945.1"/>
    <property type="molecule type" value="Genomic_DNA"/>
</dbReference>
<organism evidence="2 3">
    <name type="scientific">Lottia gigantea</name>
    <name type="common">Giant owl limpet</name>
    <dbReference type="NCBI Taxonomy" id="225164"/>
    <lineage>
        <taxon>Eukaryota</taxon>
        <taxon>Metazoa</taxon>
        <taxon>Spiralia</taxon>
        <taxon>Lophotrochozoa</taxon>
        <taxon>Mollusca</taxon>
        <taxon>Gastropoda</taxon>
        <taxon>Patellogastropoda</taxon>
        <taxon>Lottioidea</taxon>
        <taxon>Lottiidae</taxon>
        <taxon>Lottia</taxon>
    </lineage>
</organism>
<feature type="compositionally biased region" description="Basic and acidic residues" evidence="1">
    <location>
        <begin position="201"/>
        <end position="217"/>
    </location>
</feature>
<protein>
    <submittedName>
        <fullName evidence="2">Uncharacterized protein</fullName>
    </submittedName>
</protein>
<feature type="compositionally biased region" description="Polar residues" evidence="1">
    <location>
        <begin position="227"/>
        <end position="236"/>
    </location>
</feature>
<evidence type="ECO:0000256" key="1">
    <source>
        <dbReference type="SAM" id="MobiDB-lite"/>
    </source>
</evidence>
<feature type="compositionally biased region" description="Polar residues" evidence="1">
    <location>
        <begin position="149"/>
        <end position="160"/>
    </location>
</feature>
<evidence type="ECO:0000313" key="3">
    <source>
        <dbReference type="Proteomes" id="UP000030746"/>
    </source>
</evidence>
<keyword evidence="3" id="KW-1185">Reference proteome</keyword>
<feature type="region of interest" description="Disordered" evidence="1">
    <location>
        <begin position="107"/>
        <end position="289"/>
    </location>
</feature>
<feature type="region of interest" description="Disordered" evidence="1">
    <location>
        <begin position="552"/>
        <end position="571"/>
    </location>
</feature>
<feature type="compositionally biased region" description="Basic and acidic residues" evidence="1">
    <location>
        <begin position="552"/>
        <end position="562"/>
    </location>
</feature>
<feature type="compositionally biased region" description="Polar residues" evidence="1">
    <location>
        <begin position="677"/>
        <end position="694"/>
    </location>
</feature>
<dbReference type="CTD" id="20247670"/>
<gene>
    <name evidence="2" type="ORF">LOTGIDRAFT_228452</name>
</gene>
<dbReference type="OrthoDB" id="10311918at2759"/>
<dbReference type="KEGG" id="lgi:LOTGIDRAFT_228452"/>
<dbReference type="RefSeq" id="XP_009051785.1">
    <property type="nucleotide sequence ID" value="XM_009053537.1"/>
</dbReference>
<dbReference type="HOGENOM" id="CLU_397053_0_0_1"/>
<proteinExistence type="predicted"/>
<accession>V4ASV5</accession>
<dbReference type="AlphaFoldDB" id="V4ASV5"/>
<sequence>MSTSHDENEMDRVPTFIPLDAEETVRRHSRPNSARLSIRGDNLTAQSVSSDSLNDDVTEYIRTLINTVLLQLSGHVSPRQLSSRRQEREEELQFKCSSPLTIVTKELSQMSPRRPEREEEQPFEAPIVTNEPSQVSTRREEMEEEQPFESPTVTKEPSQVSHRREEMEEEQPFESHTVRHEPSQVSPRGPEMEEEQPFESHTVRHEPSQVSPRRPEREEEQPFESPIVTNEPSQDVSPRRQEREEEQPFGSPVNNETESEEQPFQSPVGGEEKGEEYYTPRSDDDDKSPQIAQDDFEIAEDTGSLEFALKDIPLQEDPESPVKYSLSAQLLAEIDDTLNSIFNLDESTDYEVRIEDEGHSVGETDSSILIDYHDENPIERAITDYWYYSTPGLDEYNTTQGDPVEMNSEYPMTADIEETFNILLQMTHRSGNDEFQGELYTSNHSAGVSESVFLRPGLSDLEDSSGTSLHKSIKTPDVTQIEDPPMDTNPMASSESTDDEDEKRGFVIMNDSEIKESLLHYEKFKERLLNEKKSAKLEDVQPVIVEMDNKEPEGARSYEKMPLRSRSPVRPVRRRSRARLFFRRAASALGLIKTKRWSPAKEDESYKVKTNNENGIEVMTTSFGGAPGDYSSSETLPGPTAHKHEKLAPASEIGEFVDQDTTKSTSKAPNKRCCKQLTGTQSLPRSTGRSRSFF</sequence>
<dbReference type="GeneID" id="20247670"/>
<feature type="compositionally biased region" description="Basic and acidic residues" evidence="1">
    <location>
        <begin position="270"/>
        <end position="288"/>
    </location>
</feature>
<dbReference type="Proteomes" id="UP000030746">
    <property type="component" value="Unassembled WGS sequence"/>
</dbReference>
<evidence type="ECO:0000313" key="2">
    <source>
        <dbReference type="EMBL" id="ESO97945.1"/>
    </source>
</evidence>
<name>V4ASV5_LOTGI</name>
<feature type="region of interest" description="Disordered" evidence="1">
    <location>
        <begin position="457"/>
        <end position="503"/>
    </location>
</feature>
<reference evidence="2 3" key="1">
    <citation type="journal article" date="2013" name="Nature">
        <title>Insights into bilaterian evolution from three spiralian genomes.</title>
        <authorList>
            <person name="Simakov O."/>
            <person name="Marletaz F."/>
            <person name="Cho S.J."/>
            <person name="Edsinger-Gonzales E."/>
            <person name="Havlak P."/>
            <person name="Hellsten U."/>
            <person name="Kuo D.H."/>
            <person name="Larsson T."/>
            <person name="Lv J."/>
            <person name="Arendt D."/>
            <person name="Savage R."/>
            <person name="Osoegawa K."/>
            <person name="de Jong P."/>
            <person name="Grimwood J."/>
            <person name="Chapman J.A."/>
            <person name="Shapiro H."/>
            <person name="Aerts A."/>
            <person name="Otillar R.P."/>
            <person name="Terry A.Y."/>
            <person name="Boore J.L."/>
            <person name="Grigoriev I.V."/>
            <person name="Lindberg D.R."/>
            <person name="Seaver E.C."/>
            <person name="Weisblat D.A."/>
            <person name="Putnam N.H."/>
            <person name="Rokhsar D.S."/>
        </authorList>
    </citation>
    <scope>NUCLEOTIDE SEQUENCE [LARGE SCALE GENOMIC DNA]</scope>
</reference>